<accession>A0A9Q3BB88</accession>
<dbReference type="InterPro" id="IPR008922">
    <property type="entry name" value="Di-copper_centre_dom_sf"/>
</dbReference>
<protein>
    <recommendedName>
        <fullName evidence="2">Tyrosinase copper-binding domain-containing protein</fullName>
    </recommendedName>
</protein>
<dbReference type="PANTHER" id="PTHR11474:SF116">
    <property type="entry name" value="TYROSINASE"/>
    <property type="match status" value="1"/>
</dbReference>
<evidence type="ECO:0000313" key="4">
    <source>
        <dbReference type="Proteomes" id="UP000765509"/>
    </source>
</evidence>
<gene>
    <name evidence="3" type="ORF">O181_002031</name>
</gene>
<keyword evidence="1" id="KW-0479">Metal-binding</keyword>
<reference evidence="3" key="1">
    <citation type="submission" date="2021-03" db="EMBL/GenBank/DDBJ databases">
        <title>Draft genome sequence of rust myrtle Austropuccinia psidii MF-1, a brazilian biotype.</title>
        <authorList>
            <person name="Quecine M.C."/>
            <person name="Pachon D.M.R."/>
            <person name="Bonatelli M.L."/>
            <person name="Correr F.H."/>
            <person name="Franceschini L.M."/>
            <person name="Leite T.F."/>
            <person name="Margarido G.R.A."/>
            <person name="Almeida C.A."/>
            <person name="Ferrarezi J.A."/>
            <person name="Labate C.A."/>
        </authorList>
    </citation>
    <scope>NUCLEOTIDE SEQUENCE</scope>
    <source>
        <strain evidence="3">MF-1</strain>
    </source>
</reference>
<dbReference type="PRINTS" id="PR00092">
    <property type="entry name" value="TYROSINASE"/>
</dbReference>
<proteinExistence type="predicted"/>
<dbReference type="InterPro" id="IPR002227">
    <property type="entry name" value="Tyrosinase_Cu-bd"/>
</dbReference>
<evidence type="ECO:0000259" key="2">
    <source>
        <dbReference type="PROSITE" id="PS00497"/>
    </source>
</evidence>
<feature type="domain" description="Tyrosinase copper-binding" evidence="2">
    <location>
        <begin position="109"/>
        <end position="126"/>
    </location>
</feature>
<dbReference type="InterPro" id="IPR050316">
    <property type="entry name" value="Tyrosinase/Hemocyanin"/>
</dbReference>
<evidence type="ECO:0000313" key="3">
    <source>
        <dbReference type="EMBL" id="MBW0462316.1"/>
    </source>
</evidence>
<dbReference type="PANTHER" id="PTHR11474">
    <property type="entry name" value="TYROSINASE FAMILY MEMBER"/>
    <property type="match status" value="1"/>
</dbReference>
<dbReference type="GO" id="GO:0046872">
    <property type="term" value="F:metal ion binding"/>
    <property type="evidence" value="ECO:0007669"/>
    <property type="project" value="UniProtKB-KW"/>
</dbReference>
<evidence type="ECO:0000256" key="1">
    <source>
        <dbReference type="ARBA" id="ARBA00022723"/>
    </source>
</evidence>
<comment type="caution">
    <text evidence="3">The sequence shown here is derived from an EMBL/GenBank/DDBJ whole genome shotgun (WGS) entry which is preliminary data.</text>
</comment>
<keyword evidence="4" id="KW-1185">Reference proteome</keyword>
<dbReference type="SUPFAM" id="SSF48056">
    <property type="entry name" value="Di-copper centre-containing domain"/>
    <property type="match status" value="1"/>
</dbReference>
<dbReference type="Proteomes" id="UP000765509">
    <property type="component" value="Unassembled WGS sequence"/>
</dbReference>
<dbReference type="Gene3D" id="1.10.1280.10">
    <property type="entry name" value="Di-copper center containing domain from catechol oxidase"/>
    <property type="match status" value="1"/>
</dbReference>
<dbReference type="PROSITE" id="PS00497">
    <property type="entry name" value="TYROSINASE_1"/>
    <property type="match status" value="1"/>
</dbReference>
<dbReference type="OrthoDB" id="6132182at2759"/>
<dbReference type="GO" id="GO:0016491">
    <property type="term" value="F:oxidoreductase activity"/>
    <property type="evidence" value="ECO:0007669"/>
    <property type="project" value="InterPro"/>
</dbReference>
<dbReference type="AlphaFoldDB" id="A0A9Q3BB88"/>
<dbReference type="EMBL" id="AVOT02000324">
    <property type="protein sequence ID" value="MBW0462316.1"/>
    <property type="molecule type" value="Genomic_DNA"/>
</dbReference>
<name>A0A9Q3BB88_9BASI</name>
<organism evidence="3 4">
    <name type="scientific">Austropuccinia psidii MF-1</name>
    <dbReference type="NCBI Taxonomy" id="1389203"/>
    <lineage>
        <taxon>Eukaryota</taxon>
        <taxon>Fungi</taxon>
        <taxon>Dikarya</taxon>
        <taxon>Basidiomycota</taxon>
        <taxon>Pucciniomycotina</taxon>
        <taxon>Pucciniomycetes</taxon>
        <taxon>Pucciniales</taxon>
        <taxon>Sphaerophragmiaceae</taxon>
        <taxon>Austropuccinia</taxon>
    </lineage>
</organism>
<sequence length="355" mass="40467">MTVSCSKKDEVDHLARDSLYKLLNNEADQKLKDAFDCATRRGSCDPSIPKLGIRREWGKLSKEERRSYIDAVLCLQSKPSITPSSEVPGAKSRYDDFVATHINQTLYIHGTANFLSWHRYFLRSFEKALQDECGYEGHQPYWAWEKYAQNPLNSPLLDGSEYSFGGNGEYQQPQVIPNVSRGCVTTGPFKKSTEFRCYSLLSSHYNPRCLKRDVSTAIAQRYTNTKEVVSLITKSPDLSTFQFTMQGRPDKGFFGVHGGGHFTISGDPGGDFFVSPGEPMFWVHHSMIDRVWWIWQNQELDERIMQVAGTLTMYNIPPSRKATLDDLIDLGYNAPAIPMRDMTSTTNNSLWYIYL</sequence>
<dbReference type="Pfam" id="PF00264">
    <property type="entry name" value="Tyrosinase"/>
    <property type="match status" value="1"/>
</dbReference>